<keyword evidence="7 14" id="KW-0418">Kinase</keyword>
<reference evidence="14 15" key="1">
    <citation type="submission" date="2020-08" db="EMBL/GenBank/DDBJ databases">
        <title>Functional genomics of gut bacteria from endangered species of beetles.</title>
        <authorList>
            <person name="Carlos-Shanley C."/>
        </authorList>
    </citation>
    <scope>NUCLEOTIDE SEQUENCE [LARGE SCALE GENOMIC DNA]</scope>
    <source>
        <strain evidence="14 15">S00124</strain>
    </source>
</reference>
<evidence type="ECO:0000256" key="5">
    <source>
        <dbReference type="ARBA" id="ARBA00022679"/>
    </source>
</evidence>
<sequence>MPDDRPACTAGEGAVMARVLPWRSLAFRLALSYGSMLVFTVAVVLAVFYVQVVGVLRNRLDQYATTQLKRLQDYAAVHGVSALHSEVDHLLRDGINTDTEIILLLTPEGKTIIGNADIVPARRLTQLGMRELTVQRMGRQVVGRVQAVLLPDGNYLVVGSDMQAQAGIEDLFARASGLVVLIALLMAVVGAVSFRRLVDARASGIRSTMARVAAGDLAQRIPVQRQEKDEFALLSRDINSMLERLQHLMDGVRHVSNTIAHNLRTPMTRILLRLRAAEHAGPADQRATLGLVADEVAELGVVFDKLLAIAEVESGALRQAFTAVDVAALLVELHELYEPLVQEQGGSMALQLPAPQLHNQQQQQQHEQGPCLALGDTNLLASALANVVENAIKYGARDGAGPHIVLQARRVPAADDGAVAHVEIVVQDDGPGVADADLPQLSQRFFRAQQQQPGTGLGLASVQAVVRLHGGQLRFRNTRPGFSVQILLPVALHPSHSTF</sequence>
<dbReference type="Pfam" id="PF00672">
    <property type="entry name" value="HAMP"/>
    <property type="match status" value="1"/>
</dbReference>
<dbReference type="GO" id="GO:0016301">
    <property type="term" value="F:kinase activity"/>
    <property type="evidence" value="ECO:0007669"/>
    <property type="project" value="UniProtKB-KW"/>
</dbReference>
<dbReference type="SMART" id="SM00387">
    <property type="entry name" value="HATPase_c"/>
    <property type="match status" value="1"/>
</dbReference>
<dbReference type="InterPro" id="IPR003594">
    <property type="entry name" value="HATPase_dom"/>
</dbReference>
<evidence type="ECO:0000256" key="10">
    <source>
        <dbReference type="ARBA" id="ARBA00023136"/>
    </source>
</evidence>
<dbReference type="Pfam" id="PF02518">
    <property type="entry name" value="HATPase_c"/>
    <property type="match status" value="1"/>
</dbReference>
<dbReference type="InterPro" id="IPR036097">
    <property type="entry name" value="HisK_dim/P_sf"/>
</dbReference>
<keyword evidence="6 11" id="KW-0812">Transmembrane</keyword>
<dbReference type="InterPro" id="IPR004358">
    <property type="entry name" value="Sig_transdc_His_kin-like_C"/>
</dbReference>
<evidence type="ECO:0000259" key="13">
    <source>
        <dbReference type="PROSITE" id="PS50885"/>
    </source>
</evidence>
<comment type="catalytic activity">
    <reaction evidence="1">
        <text>ATP + protein L-histidine = ADP + protein N-phospho-L-histidine.</text>
        <dbReference type="EC" id="2.7.13.3"/>
    </reaction>
</comment>
<dbReference type="SUPFAM" id="SSF55874">
    <property type="entry name" value="ATPase domain of HSP90 chaperone/DNA topoisomerase II/histidine kinase"/>
    <property type="match status" value="1"/>
</dbReference>
<evidence type="ECO:0000256" key="2">
    <source>
        <dbReference type="ARBA" id="ARBA00004370"/>
    </source>
</evidence>
<evidence type="ECO:0000256" key="7">
    <source>
        <dbReference type="ARBA" id="ARBA00022777"/>
    </source>
</evidence>
<organism evidence="14 15">
    <name type="scientific">Comamonas odontotermitis</name>
    <dbReference type="NCBI Taxonomy" id="379895"/>
    <lineage>
        <taxon>Bacteria</taxon>
        <taxon>Pseudomonadati</taxon>
        <taxon>Pseudomonadota</taxon>
        <taxon>Betaproteobacteria</taxon>
        <taxon>Burkholderiales</taxon>
        <taxon>Comamonadaceae</taxon>
        <taxon>Comamonas</taxon>
    </lineage>
</organism>
<dbReference type="EC" id="2.7.13.3" evidence="3"/>
<evidence type="ECO:0000259" key="12">
    <source>
        <dbReference type="PROSITE" id="PS50109"/>
    </source>
</evidence>
<gene>
    <name evidence="14" type="ORF">HNP33_000727</name>
</gene>
<evidence type="ECO:0000313" key="15">
    <source>
        <dbReference type="Proteomes" id="UP000562492"/>
    </source>
</evidence>
<keyword evidence="8 11" id="KW-1133">Transmembrane helix</keyword>
<dbReference type="Gene3D" id="3.30.565.10">
    <property type="entry name" value="Histidine kinase-like ATPase, C-terminal domain"/>
    <property type="match status" value="1"/>
</dbReference>
<dbReference type="SMART" id="SM00304">
    <property type="entry name" value="HAMP"/>
    <property type="match status" value="1"/>
</dbReference>
<keyword evidence="10 11" id="KW-0472">Membrane</keyword>
<dbReference type="InterPro" id="IPR036890">
    <property type="entry name" value="HATPase_C_sf"/>
</dbReference>
<evidence type="ECO:0000256" key="11">
    <source>
        <dbReference type="SAM" id="Phobius"/>
    </source>
</evidence>
<keyword evidence="9" id="KW-0902">Two-component regulatory system</keyword>
<feature type="transmembrane region" description="Helical" evidence="11">
    <location>
        <begin position="171"/>
        <end position="194"/>
    </location>
</feature>
<dbReference type="EMBL" id="JACHKZ010000003">
    <property type="protein sequence ID" value="MBB6576679.1"/>
    <property type="molecule type" value="Genomic_DNA"/>
</dbReference>
<dbReference type="PANTHER" id="PTHR45436:SF8">
    <property type="entry name" value="HISTIDINE KINASE"/>
    <property type="match status" value="1"/>
</dbReference>
<keyword evidence="15" id="KW-1185">Reference proteome</keyword>
<comment type="caution">
    <text evidence="14">The sequence shown here is derived from an EMBL/GenBank/DDBJ whole genome shotgun (WGS) entry which is preliminary data.</text>
</comment>
<accession>A0ABR6RC00</accession>
<proteinExistence type="predicted"/>
<dbReference type="CDD" id="cd00075">
    <property type="entry name" value="HATPase"/>
    <property type="match status" value="1"/>
</dbReference>
<feature type="domain" description="Histidine kinase" evidence="12">
    <location>
        <begin position="258"/>
        <end position="492"/>
    </location>
</feature>
<evidence type="ECO:0000256" key="6">
    <source>
        <dbReference type="ARBA" id="ARBA00022692"/>
    </source>
</evidence>
<dbReference type="RefSeq" id="WP_233464341.1">
    <property type="nucleotide sequence ID" value="NZ_JACHKZ010000003.1"/>
</dbReference>
<evidence type="ECO:0000256" key="9">
    <source>
        <dbReference type="ARBA" id="ARBA00023012"/>
    </source>
</evidence>
<feature type="transmembrane region" description="Helical" evidence="11">
    <location>
        <begin position="30"/>
        <end position="50"/>
    </location>
</feature>
<dbReference type="PANTHER" id="PTHR45436">
    <property type="entry name" value="SENSOR HISTIDINE KINASE YKOH"/>
    <property type="match status" value="1"/>
</dbReference>
<dbReference type="PRINTS" id="PR00344">
    <property type="entry name" value="BCTRLSENSOR"/>
</dbReference>
<dbReference type="SUPFAM" id="SSF47384">
    <property type="entry name" value="Homodimeric domain of signal transducing histidine kinase"/>
    <property type="match status" value="1"/>
</dbReference>
<dbReference type="PROSITE" id="PS50109">
    <property type="entry name" value="HIS_KIN"/>
    <property type="match status" value="1"/>
</dbReference>
<name>A0ABR6RC00_9BURK</name>
<dbReference type="InterPro" id="IPR003660">
    <property type="entry name" value="HAMP_dom"/>
</dbReference>
<comment type="subcellular location">
    <subcellularLocation>
        <location evidence="2">Membrane</location>
    </subcellularLocation>
</comment>
<keyword evidence="5" id="KW-0808">Transferase</keyword>
<protein>
    <recommendedName>
        <fullName evidence="3">histidine kinase</fullName>
        <ecNumber evidence="3">2.7.13.3</ecNumber>
    </recommendedName>
</protein>
<evidence type="ECO:0000256" key="3">
    <source>
        <dbReference type="ARBA" id="ARBA00012438"/>
    </source>
</evidence>
<evidence type="ECO:0000256" key="4">
    <source>
        <dbReference type="ARBA" id="ARBA00022553"/>
    </source>
</evidence>
<dbReference type="PROSITE" id="PS50885">
    <property type="entry name" value="HAMP"/>
    <property type="match status" value="1"/>
</dbReference>
<dbReference type="InterPro" id="IPR005467">
    <property type="entry name" value="His_kinase_dom"/>
</dbReference>
<evidence type="ECO:0000256" key="1">
    <source>
        <dbReference type="ARBA" id="ARBA00000085"/>
    </source>
</evidence>
<evidence type="ECO:0000256" key="8">
    <source>
        <dbReference type="ARBA" id="ARBA00022989"/>
    </source>
</evidence>
<keyword evidence="4" id="KW-0597">Phosphoprotein</keyword>
<dbReference type="Proteomes" id="UP000562492">
    <property type="component" value="Unassembled WGS sequence"/>
</dbReference>
<dbReference type="Gene3D" id="1.10.287.130">
    <property type="match status" value="1"/>
</dbReference>
<dbReference type="InterPro" id="IPR050428">
    <property type="entry name" value="TCS_sensor_his_kinase"/>
</dbReference>
<evidence type="ECO:0000313" key="14">
    <source>
        <dbReference type="EMBL" id="MBB6576679.1"/>
    </source>
</evidence>
<dbReference type="CDD" id="cd06225">
    <property type="entry name" value="HAMP"/>
    <property type="match status" value="1"/>
</dbReference>
<feature type="domain" description="HAMP" evidence="13">
    <location>
        <begin position="196"/>
        <end position="250"/>
    </location>
</feature>